<evidence type="ECO:0000256" key="1">
    <source>
        <dbReference type="ARBA" id="ARBA00006926"/>
    </source>
</evidence>
<keyword evidence="3 5" id="KW-0560">Oxidoreductase</keyword>
<keyword evidence="8" id="KW-1185">Reference proteome</keyword>
<comment type="similarity">
    <text evidence="1 5">Belongs to the glutathione peroxidase family.</text>
</comment>
<dbReference type="AlphaFoldDB" id="A0A552UJ00"/>
<dbReference type="PANTHER" id="PTHR11592">
    <property type="entry name" value="GLUTATHIONE PEROXIDASE"/>
    <property type="match status" value="1"/>
</dbReference>
<organism evidence="7 8">
    <name type="scientific">Glacieibacterium frigidum</name>
    <dbReference type="NCBI Taxonomy" id="2593303"/>
    <lineage>
        <taxon>Bacteria</taxon>
        <taxon>Pseudomonadati</taxon>
        <taxon>Pseudomonadota</taxon>
        <taxon>Alphaproteobacteria</taxon>
        <taxon>Sphingomonadales</taxon>
        <taxon>Sphingosinicellaceae</taxon>
        <taxon>Glacieibacterium</taxon>
    </lineage>
</organism>
<keyword evidence="6" id="KW-0732">Signal</keyword>
<proteinExistence type="inferred from homology"/>
<dbReference type="PROSITE" id="PS51355">
    <property type="entry name" value="GLUTATHIONE_PEROXID_3"/>
    <property type="match status" value="1"/>
</dbReference>
<accession>A0A552UJ00</accession>
<name>A0A552UJ00_9SPHN</name>
<feature type="chain" id="PRO_5021772098" description="Glutathione peroxidase" evidence="6">
    <location>
        <begin position="25"/>
        <end position="180"/>
    </location>
</feature>
<dbReference type="GO" id="GO:0004601">
    <property type="term" value="F:peroxidase activity"/>
    <property type="evidence" value="ECO:0007669"/>
    <property type="project" value="UniProtKB-KW"/>
</dbReference>
<gene>
    <name evidence="7" type="ORF">FMM06_08720</name>
</gene>
<dbReference type="InterPro" id="IPR029759">
    <property type="entry name" value="GPX_AS"/>
</dbReference>
<dbReference type="PIRSF" id="PIRSF000303">
    <property type="entry name" value="Glutathion_perox"/>
    <property type="match status" value="1"/>
</dbReference>
<evidence type="ECO:0000256" key="4">
    <source>
        <dbReference type="PIRSR" id="PIRSR000303-1"/>
    </source>
</evidence>
<dbReference type="Gene3D" id="3.40.30.10">
    <property type="entry name" value="Glutaredoxin"/>
    <property type="match status" value="1"/>
</dbReference>
<dbReference type="SUPFAM" id="SSF52833">
    <property type="entry name" value="Thioredoxin-like"/>
    <property type="match status" value="1"/>
</dbReference>
<protein>
    <recommendedName>
        <fullName evidence="5">Glutathione peroxidase</fullName>
    </recommendedName>
</protein>
<dbReference type="Pfam" id="PF00255">
    <property type="entry name" value="GSHPx"/>
    <property type="match status" value="1"/>
</dbReference>
<keyword evidence="2 5" id="KW-0575">Peroxidase</keyword>
<dbReference type="EMBL" id="VJWA01000001">
    <property type="protein sequence ID" value="TRW18170.1"/>
    <property type="molecule type" value="Genomic_DNA"/>
</dbReference>
<evidence type="ECO:0000313" key="8">
    <source>
        <dbReference type="Proteomes" id="UP000317894"/>
    </source>
</evidence>
<dbReference type="PANTHER" id="PTHR11592:SF78">
    <property type="entry name" value="GLUTATHIONE PEROXIDASE"/>
    <property type="match status" value="1"/>
</dbReference>
<evidence type="ECO:0000256" key="2">
    <source>
        <dbReference type="ARBA" id="ARBA00022559"/>
    </source>
</evidence>
<dbReference type="InterPro" id="IPR000889">
    <property type="entry name" value="Glutathione_peroxidase"/>
</dbReference>
<feature type="signal peptide" evidence="6">
    <location>
        <begin position="1"/>
        <end position="24"/>
    </location>
</feature>
<feature type="active site" evidence="4">
    <location>
        <position position="56"/>
    </location>
</feature>
<dbReference type="PROSITE" id="PS00460">
    <property type="entry name" value="GLUTATHIONE_PEROXID_1"/>
    <property type="match status" value="1"/>
</dbReference>
<sequence length="180" mass="19239">MIRTIALAAAATLGVAAAPAVKTAYDVTMTRIDGEPLPFKQFRGKVLLVVNTASLCGNTPQYAGLETLHETYAPKGFTVIGVPSKDFGGQELDDNGKVKEFCETKFGIKFPLTETSVVKGPAAVPFYRWAAATLGPEQTPTWNFHKYLVGKDGRLIRAFGNKVQPGDPAVRKAIEAALAA</sequence>
<dbReference type="InterPro" id="IPR036249">
    <property type="entry name" value="Thioredoxin-like_sf"/>
</dbReference>
<evidence type="ECO:0000256" key="3">
    <source>
        <dbReference type="ARBA" id="ARBA00023002"/>
    </source>
</evidence>
<evidence type="ECO:0000256" key="5">
    <source>
        <dbReference type="RuleBase" id="RU000499"/>
    </source>
</evidence>
<dbReference type="CDD" id="cd00340">
    <property type="entry name" value="GSH_Peroxidase"/>
    <property type="match status" value="1"/>
</dbReference>
<dbReference type="Proteomes" id="UP000317894">
    <property type="component" value="Unassembled WGS sequence"/>
</dbReference>
<dbReference type="OrthoDB" id="9785502at2"/>
<reference evidence="7 8" key="1">
    <citation type="submission" date="2019-07" db="EMBL/GenBank/DDBJ databases">
        <title>Novel species isolated from glacier.</title>
        <authorList>
            <person name="Liu Q."/>
            <person name="Xin Y.-H."/>
        </authorList>
    </citation>
    <scope>NUCLEOTIDE SEQUENCE [LARGE SCALE GENOMIC DNA]</scope>
    <source>
        <strain evidence="7 8">LB1R16</strain>
    </source>
</reference>
<dbReference type="PRINTS" id="PR01011">
    <property type="entry name" value="GLUTPROXDASE"/>
</dbReference>
<evidence type="ECO:0000313" key="7">
    <source>
        <dbReference type="EMBL" id="TRW18170.1"/>
    </source>
</evidence>
<comment type="caution">
    <text evidence="7">The sequence shown here is derived from an EMBL/GenBank/DDBJ whole genome shotgun (WGS) entry which is preliminary data.</text>
</comment>
<evidence type="ECO:0000256" key="6">
    <source>
        <dbReference type="SAM" id="SignalP"/>
    </source>
</evidence>
<dbReference type="RefSeq" id="WP_144236863.1">
    <property type="nucleotide sequence ID" value="NZ_VJWA01000001.1"/>
</dbReference>
<dbReference type="GO" id="GO:0034599">
    <property type="term" value="P:cellular response to oxidative stress"/>
    <property type="evidence" value="ECO:0007669"/>
    <property type="project" value="TreeGrafter"/>
</dbReference>